<dbReference type="SUPFAM" id="SSF56204">
    <property type="entry name" value="Hect, E3 ligase catalytic domain"/>
    <property type="match status" value="1"/>
</dbReference>
<evidence type="ECO:0000256" key="2">
    <source>
        <dbReference type="ARBA" id="ARBA00022786"/>
    </source>
</evidence>
<feature type="region of interest" description="Disordered" evidence="4">
    <location>
        <begin position="1"/>
        <end position="95"/>
    </location>
</feature>
<keyword evidence="1" id="KW-0808">Transferase</keyword>
<feature type="active site" description="Glycyl thioester intermediate" evidence="3">
    <location>
        <position position="459"/>
    </location>
</feature>
<feature type="compositionally biased region" description="Low complexity" evidence="4">
    <location>
        <begin position="52"/>
        <end position="63"/>
    </location>
</feature>
<evidence type="ECO:0000256" key="3">
    <source>
        <dbReference type="PROSITE-ProRule" id="PRU00104"/>
    </source>
</evidence>
<dbReference type="InterPro" id="IPR045322">
    <property type="entry name" value="HECTD1/TRIP12-like"/>
</dbReference>
<feature type="domain" description="HECT" evidence="5">
    <location>
        <begin position="187"/>
        <end position="474"/>
    </location>
</feature>
<gene>
    <name evidence="6" type="primary">trip12</name>
    <name evidence="6" type="ORF">AK812_SmicGene11915</name>
</gene>
<accession>A0A1Q9EC02</accession>
<dbReference type="PANTHER" id="PTHR45670:SF1">
    <property type="entry name" value="E3 UBIQUITIN-PROTEIN LIGASE HECTD1"/>
    <property type="match status" value="1"/>
</dbReference>
<dbReference type="InterPro" id="IPR035983">
    <property type="entry name" value="Hect_E3_ubiquitin_ligase"/>
</dbReference>
<organism evidence="6 7">
    <name type="scientific">Symbiodinium microadriaticum</name>
    <name type="common">Dinoflagellate</name>
    <name type="synonym">Zooxanthella microadriatica</name>
    <dbReference type="NCBI Taxonomy" id="2951"/>
    <lineage>
        <taxon>Eukaryota</taxon>
        <taxon>Sar</taxon>
        <taxon>Alveolata</taxon>
        <taxon>Dinophyceae</taxon>
        <taxon>Suessiales</taxon>
        <taxon>Symbiodiniaceae</taxon>
        <taxon>Symbiodinium</taxon>
    </lineage>
</organism>
<evidence type="ECO:0000313" key="7">
    <source>
        <dbReference type="Proteomes" id="UP000186817"/>
    </source>
</evidence>
<name>A0A1Q9EC02_SYMMI</name>
<dbReference type="InterPro" id="IPR000569">
    <property type="entry name" value="HECT_dom"/>
</dbReference>
<proteinExistence type="predicted"/>
<dbReference type="AlphaFoldDB" id="A0A1Q9EC02"/>
<dbReference type="PROSITE" id="PS50237">
    <property type="entry name" value="HECT"/>
    <property type="match status" value="1"/>
</dbReference>
<dbReference type="GO" id="GO:0061630">
    <property type="term" value="F:ubiquitin protein ligase activity"/>
    <property type="evidence" value="ECO:0007669"/>
    <property type="project" value="InterPro"/>
</dbReference>
<evidence type="ECO:0000259" key="5">
    <source>
        <dbReference type="PROSITE" id="PS50237"/>
    </source>
</evidence>
<evidence type="ECO:0000313" key="6">
    <source>
        <dbReference type="EMBL" id="OLQ04942.1"/>
    </source>
</evidence>
<dbReference type="OrthoDB" id="271273at2759"/>
<keyword evidence="2 3" id="KW-0833">Ubl conjugation pathway</keyword>
<evidence type="ECO:0000256" key="4">
    <source>
        <dbReference type="SAM" id="MobiDB-lite"/>
    </source>
</evidence>
<sequence length="530" mass="57011">MHSRMLQSKEAFLVEESSVPASVPAILDREPGKKRKAARGPDSEDTDPEVIEPAPKAAEQAAPEEPKGPEQPGATGPERPVLVKDTSGTQRLPGRTSANFLEVAERVLQLTYSSRAMLEVVFEDETGFGDGVTQSFYTDVATELCRVDDLGPGRLLWAEHLPQSRIEHQGKVFLHSRRGLFPQPHVPGSPDSVEACSRFRFLGRLAAKALRDGFIVPISLCPYFFEAVLGADLPLKALPSPGDGWSGEFVGAAAAFALAQRGRPEAERLKAAAESGWGATYLQAKGAAGEMSFSEYSQHCCFLETGTGGIELCEGGAERRLTIDNLEDFVESSAQWWLKDGIAQQVAAFRAGVEDVCDSPAIWAFEASELQELFCGAAAPRWTAQELKQHLKFRGGYNSGSPVVQLLIEEMVRMPPERRARFLEFVTACPRLPHGGLGAAEIAVVQSKPKGALPRAHTCTNELQLPAYDTVEGLLAADKVSYRRGAFCKTAGGDGLCSGHGRVVAGRRGPRLCTVSDPFTSVCSSSGSPS</sequence>
<keyword evidence="7" id="KW-1185">Reference proteome</keyword>
<dbReference type="GO" id="GO:0000209">
    <property type="term" value="P:protein polyubiquitination"/>
    <property type="evidence" value="ECO:0007669"/>
    <property type="project" value="TreeGrafter"/>
</dbReference>
<dbReference type="Gene3D" id="3.90.1750.10">
    <property type="entry name" value="Hect, E3 ligase catalytic domains"/>
    <property type="match status" value="1"/>
</dbReference>
<reference evidence="6 7" key="1">
    <citation type="submission" date="2016-02" db="EMBL/GenBank/DDBJ databases">
        <title>Genome analysis of coral dinoflagellate symbionts highlights evolutionary adaptations to a symbiotic lifestyle.</title>
        <authorList>
            <person name="Aranda M."/>
            <person name="Li Y."/>
            <person name="Liew Y.J."/>
            <person name="Baumgarten S."/>
            <person name="Simakov O."/>
            <person name="Wilson M."/>
            <person name="Piel J."/>
            <person name="Ashoor H."/>
            <person name="Bougouffa S."/>
            <person name="Bajic V.B."/>
            <person name="Ryu T."/>
            <person name="Ravasi T."/>
            <person name="Bayer T."/>
            <person name="Micklem G."/>
            <person name="Kim H."/>
            <person name="Bhak J."/>
            <person name="Lajeunesse T.C."/>
            <person name="Voolstra C.R."/>
        </authorList>
    </citation>
    <scope>NUCLEOTIDE SEQUENCE [LARGE SCALE GENOMIC DNA]</scope>
    <source>
        <strain evidence="6 7">CCMP2467</strain>
    </source>
</reference>
<dbReference type="SMART" id="SM00119">
    <property type="entry name" value="HECTc"/>
    <property type="match status" value="1"/>
</dbReference>
<dbReference type="PANTHER" id="PTHR45670">
    <property type="entry name" value="E3 UBIQUITIN-PROTEIN LIGASE TRIP12"/>
    <property type="match status" value="1"/>
</dbReference>
<dbReference type="GO" id="GO:0043161">
    <property type="term" value="P:proteasome-mediated ubiquitin-dependent protein catabolic process"/>
    <property type="evidence" value="ECO:0007669"/>
    <property type="project" value="TreeGrafter"/>
</dbReference>
<dbReference type="Gene3D" id="3.30.2410.10">
    <property type="entry name" value="Hect, E3 ligase catalytic domain"/>
    <property type="match status" value="1"/>
</dbReference>
<dbReference type="Pfam" id="PF00632">
    <property type="entry name" value="HECT"/>
    <property type="match status" value="1"/>
</dbReference>
<dbReference type="Proteomes" id="UP000186817">
    <property type="component" value="Unassembled WGS sequence"/>
</dbReference>
<dbReference type="EMBL" id="LSRX01000198">
    <property type="protein sequence ID" value="OLQ04942.1"/>
    <property type="molecule type" value="Genomic_DNA"/>
</dbReference>
<comment type="caution">
    <text evidence="6">The sequence shown here is derived from an EMBL/GenBank/DDBJ whole genome shotgun (WGS) entry which is preliminary data.</text>
</comment>
<evidence type="ECO:0000256" key="1">
    <source>
        <dbReference type="ARBA" id="ARBA00022679"/>
    </source>
</evidence>
<protein>
    <submittedName>
        <fullName evidence="6">E3 ubiquitin-protein ligase TRIP12</fullName>
    </submittedName>
</protein>